<organism evidence="4">
    <name type="scientific">Gongylonema pulchrum</name>
    <dbReference type="NCBI Taxonomy" id="637853"/>
    <lineage>
        <taxon>Eukaryota</taxon>
        <taxon>Metazoa</taxon>
        <taxon>Ecdysozoa</taxon>
        <taxon>Nematoda</taxon>
        <taxon>Chromadorea</taxon>
        <taxon>Rhabditida</taxon>
        <taxon>Spirurina</taxon>
        <taxon>Spiruromorpha</taxon>
        <taxon>Spiruroidea</taxon>
        <taxon>Gongylonematidae</taxon>
        <taxon>Gongylonema</taxon>
    </lineage>
</organism>
<evidence type="ECO:0000313" key="4">
    <source>
        <dbReference type="WBParaSite" id="GPUH_0000978201-mRNA-1"/>
    </source>
</evidence>
<reference evidence="2 3" key="2">
    <citation type="submission" date="2018-11" db="EMBL/GenBank/DDBJ databases">
        <authorList>
            <consortium name="Pathogen Informatics"/>
        </authorList>
    </citation>
    <scope>NUCLEOTIDE SEQUENCE [LARGE SCALE GENOMIC DNA]</scope>
</reference>
<proteinExistence type="predicted"/>
<dbReference type="InterPro" id="IPR036188">
    <property type="entry name" value="FAD/NAD-bd_sf"/>
</dbReference>
<evidence type="ECO:0000313" key="2">
    <source>
        <dbReference type="EMBL" id="VDK77121.1"/>
    </source>
</evidence>
<reference evidence="4" key="1">
    <citation type="submission" date="2016-06" db="UniProtKB">
        <authorList>
            <consortium name="WormBaseParasite"/>
        </authorList>
    </citation>
    <scope>IDENTIFICATION</scope>
</reference>
<protein>
    <submittedName>
        <fullName evidence="4">Protein kinase domain-containing protein</fullName>
    </submittedName>
</protein>
<sequence>MKMFRCFSRREKLCEYAAEAADFATRGKLPSLRYALNHNGKEDVAMFDFTSLFSAQCSVRLVERYDQRLLMSIVGDSLHEVCFF</sequence>
<dbReference type="OrthoDB" id="20799at2759"/>
<evidence type="ECO:0000259" key="1">
    <source>
        <dbReference type="Pfam" id="PF25413"/>
    </source>
</evidence>
<accession>A0A183DM30</accession>
<name>A0A183DM30_9BILA</name>
<dbReference type="Proteomes" id="UP000271098">
    <property type="component" value="Unassembled WGS sequence"/>
</dbReference>
<keyword evidence="3" id="KW-1185">Reference proteome</keyword>
<dbReference type="AlphaFoldDB" id="A0A183DM30"/>
<dbReference type="Gene3D" id="3.50.50.60">
    <property type="entry name" value="FAD/NAD(P)-binding domain"/>
    <property type="match status" value="1"/>
</dbReference>
<dbReference type="WBParaSite" id="GPUH_0000978201-mRNA-1">
    <property type="protein sequence ID" value="GPUH_0000978201-mRNA-1"/>
    <property type="gene ID" value="GPUH_0000978201"/>
</dbReference>
<evidence type="ECO:0000313" key="3">
    <source>
        <dbReference type="Proteomes" id="UP000271098"/>
    </source>
</evidence>
<dbReference type="EMBL" id="UYRT01033588">
    <property type="protein sequence ID" value="VDK77121.1"/>
    <property type="molecule type" value="Genomic_DNA"/>
</dbReference>
<feature type="domain" description="[F-actin]-monooxygenase MICAL1-3-like Rossman" evidence="1">
    <location>
        <begin position="10"/>
        <end position="48"/>
    </location>
</feature>
<dbReference type="InterPro" id="IPR057494">
    <property type="entry name" value="Rossman_Mical"/>
</dbReference>
<dbReference type="Pfam" id="PF25413">
    <property type="entry name" value="Rossman_Mical"/>
    <property type="match status" value="1"/>
</dbReference>
<gene>
    <name evidence="2" type="ORF">GPUH_LOCUS9768</name>
</gene>